<keyword evidence="6" id="KW-1185">Reference proteome</keyword>
<dbReference type="SUPFAM" id="SSF53335">
    <property type="entry name" value="S-adenosyl-L-methionine-dependent methyltransferases"/>
    <property type="match status" value="1"/>
</dbReference>
<dbReference type="CDD" id="cd02440">
    <property type="entry name" value="AdoMet_MTases"/>
    <property type="match status" value="1"/>
</dbReference>
<evidence type="ECO:0000256" key="2">
    <source>
        <dbReference type="ARBA" id="ARBA00022679"/>
    </source>
</evidence>
<reference evidence="5" key="1">
    <citation type="submission" date="2023-07" db="EMBL/GenBank/DDBJ databases">
        <title>Sequencing the genomes of 1000 actinobacteria strains.</title>
        <authorList>
            <person name="Klenk H.-P."/>
        </authorList>
    </citation>
    <scope>NUCLEOTIDE SEQUENCE</scope>
    <source>
        <strain evidence="5">DSM 45977</strain>
    </source>
</reference>
<dbReference type="InterPro" id="IPR029063">
    <property type="entry name" value="SAM-dependent_MTases_sf"/>
</dbReference>
<dbReference type="EMBL" id="JAVDXW010000001">
    <property type="protein sequence ID" value="MDR7302837.1"/>
    <property type="molecule type" value="Genomic_DNA"/>
</dbReference>
<sequence>MIVFPEKPTDNEPAGRNDAGRRGADSGVVSLRGNHAGSAEASVLPVSTGATLRFLTSVLRARAVVEVGTGSGATALSLLEGMAADGLLTSIDLDPDAQRTARAALTEAGVPGNRTRLITGVAQEVLLRLTEGAYDLVLIDATKPDYSAYLEPGKRLLRPGGTLVFRGIVPDSDLGDPARRNPGTPRTAALHELLRAVHADPSLVPVALPVEDGLLAIART</sequence>
<name>A0AAE3ZDE3_9ACTN</name>
<feature type="region of interest" description="Disordered" evidence="4">
    <location>
        <begin position="1"/>
        <end position="26"/>
    </location>
</feature>
<feature type="compositionally biased region" description="Basic and acidic residues" evidence="4">
    <location>
        <begin position="7"/>
        <end position="24"/>
    </location>
</feature>
<dbReference type="Proteomes" id="UP001180845">
    <property type="component" value="Unassembled WGS sequence"/>
</dbReference>
<protein>
    <submittedName>
        <fullName evidence="5">O-methyltransferase YrrM</fullName>
    </submittedName>
</protein>
<accession>A0AAE3ZDE3</accession>
<dbReference type="PROSITE" id="PS51682">
    <property type="entry name" value="SAM_OMT_I"/>
    <property type="match status" value="1"/>
</dbReference>
<gene>
    <name evidence="5" type="ORF">JOF55_003018</name>
</gene>
<evidence type="ECO:0000313" key="5">
    <source>
        <dbReference type="EMBL" id="MDR7302837.1"/>
    </source>
</evidence>
<keyword evidence="3" id="KW-0949">S-adenosyl-L-methionine</keyword>
<evidence type="ECO:0000313" key="6">
    <source>
        <dbReference type="Proteomes" id="UP001180845"/>
    </source>
</evidence>
<dbReference type="AlphaFoldDB" id="A0AAE3ZDE3"/>
<comment type="caution">
    <text evidence="5">The sequence shown here is derived from an EMBL/GenBank/DDBJ whole genome shotgun (WGS) entry which is preliminary data.</text>
</comment>
<keyword evidence="2" id="KW-0808">Transferase</keyword>
<evidence type="ECO:0000256" key="1">
    <source>
        <dbReference type="ARBA" id="ARBA00022603"/>
    </source>
</evidence>
<dbReference type="GO" id="GO:0008171">
    <property type="term" value="F:O-methyltransferase activity"/>
    <property type="evidence" value="ECO:0007669"/>
    <property type="project" value="InterPro"/>
</dbReference>
<keyword evidence="1" id="KW-0489">Methyltransferase</keyword>
<dbReference type="Pfam" id="PF01596">
    <property type="entry name" value="Methyltransf_3"/>
    <property type="match status" value="1"/>
</dbReference>
<dbReference type="RefSeq" id="WP_310274705.1">
    <property type="nucleotide sequence ID" value="NZ_JAVDXW010000001.1"/>
</dbReference>
<dbReference type="InterPro" id="IPR050362">
    <property type="entry name" value="Cation-dep_OMT"/>
</dbReference>
<organism evidence="5 6">
    <name type="scientific">Haloactinomyces albus</name>
    <dbReference type="NCBI Taxonomy" id="1352928"/>
    <lineage>
        <taxon>Bacteria</taxon>
        <taxon>Bacillati</taxon>
        <taxon>Actinomycetota</taxon>
        <taxon>Actinomycetes</taxon>
        <taxon>Actinopolysporales</taxon>
        <taxon>Actinopolysporaceae</taxon>
        <taxon>Haloactinomyces</taxon>
    </lineage>
</organism>
<dbReference type="InterPro" id="IPR002935">
    <property type="entry name" value="SAM_O-MeTrfase"/>
</dbReference>
<dbReference type="GO" id="GO:0032259">
    <property type="term" value="P:methylation"/>
    <property type="evidence" value="ECO:0007669"/>
    <property type="project" value="UniProtKB-KW"/>
</dbReference>
<dbReference type="GO" id="GO:0008757">
    <property type="term" value="F:S-adenosylmethionine-dependent methyltransferase activity"/>
    <property type="evidence" value="ECO:0007669"/>
    <property type="project" value="TreeGrafter"/>
</dbReference>
<dbReference type="PANTHER" id="PTHR10509">
    <property type="entry name" value="O-METHYLTRANSFERASE-RELATED"/>
    <property type="match status" value="1"/>
</dbReference>
<evidence type="ECO:0000256" key="3">
    <source>
        <dbReference type="ARBA" id="ARBA00022691"/>
    </source>
</evidence>
<evidence type="ECO:0000256" key="4">
    <source>
        <dbReference type="SAM" id="MobiDB-lite"/>
    </source>
</evidence>
<dbReference type="Gene3D" id="3.40.50.150">
    <property type="entry name" value="Vaccinia Virus protein VP39"/>
    <property type="match status" value="1"/>
</dbReference>
<proteinExistence type="predicted"/>
<dbReference type="PANTHER" id="PTHR10509:SF85">
    <property type="entry name" value="O-METHYLTRANSFERASE RV1220C-RELATED"/>
    <property type="match status" value="1"/>
</dbReference>